<keyword evidence="1" id="KW-0472">Membrane</keyword>
<evidence type="ECO:0000256" key="1">
    <source>
        <dbReference type="SAM" id="Phobius"/>
    </source>
</evidence>
<evidence type="ECO:0000259" key="2">
    <source>
        <dbReference type="Pfam" id="PF19699"/>
    </source>
</evidence>
<dbReference type="OrthoDB" id="10012272at2759"/>
<organism evidence="3">
    <name type="scientific">Lepeophtheirus salmonis</name>
    <name type="common">Salmon louse</name>
    <name type="synonym">Caligus salmonis</name>
    <dbReference type="NCBI Taxonomy" id="72036"/>
    <lineage>
        <taxon>Eukaryota</taxon>
        <taxon>Metazoa</taxon>
        <taxon>Ecdysozoa</taxon>
        <taxon>Arthropoda</taxon>
        <taxon>Crustacea</taxon>
        <taxon>Multicrustacea</taxon>
        <taxon>Hexanauplia</taxon>
        <taxon>Copepoda</taxon>
        <taxon>Siphonostomatoida</taxon>
        <taxon>Caligidae</taxon>
        <taxon>Lepeophtheirus</taxon>
    </lineage>
</organism>
<proteinExistence type="predicted"/>
<dbReference type="InterPro" id="IPR045588">
    <property type="entry name" value="CLSTN_C"/>
</dbReference>
<accession>A0A0K2VHI9</accession>
<dbReference type="AlphaFoldDB" id="A0A0K2VHI9"/>
<keyword evidence="1" id="KW-0812">Transmembrane</keyword>
<evidence type="ECO:0000313" key="3">
    <source>
        <dbReference type="EMBL" id="CDW49401.1"/>
    </source>
</evidence>
<protein>
    <submittedName>
        <fullName evidence="3">AGAP007103PAlike [Tribolium castaneum]</fullName>
    </submittedName>
</protein>
<reference evidence="3" key="1">
    <citation type="submission" date="2014-05" db="EMBL/GenBank/DDBJ databases">
        <authorList>
            <person name="Chronopoulou M."/>
        </authorList>
    </citation>
    <scope>NUCLEOTIDE SEQUENCE</scope>
    <source>
        <tissue evidence="3">Whole organism</tissue>
    </source>
</reference>
<name>A0A0K2VHI9_LEPSM</name>
<feature type="transmembrane region" description="Helical" evidence="1">
    <location>
        <begin position="45"/>
        <end position="64"/>
    </location>
</feature>
<feature type="domain" description="Calsyntenin C-terminal" evidence="2">
    <location>
        <begin position="37"/>
        <end position="97"/>
    </location>
</feature>
<keyword evidence="1" id="KW-1133">Transmembrane helix</keyword>
<dbReference type="EMBL" id="HACA01032040">
    <property type="protein sequence ID" value="CDW49401.1"/>
    <property type="molecule type" value="Transcribed_RNA"/>
</dbReference>
<dbReference type="Pfam" id="PF19699">
    <property type="entry name" value="CLSTN_C"/>
    <property type="match status" value="1"/>
</dbReference>
<sequence>MLTPIVAKNQIHHHGVNVVNAHIHYNKEHSYTTIRTIKFNNNRSTIITVVAVVFFMVMLSMGVVRLRGRKSKKYNAVNDNEMSWDDSPLTITVNPLEQGILKVSG</sequence>